<dbReference type="EMBL" id="UGNX01000001">
    <property type="protein sequence ID" value="STX35427.1"/>
    <property type="molecule type" value="Genomic_DNA"/>
</dbReference>
<keyword evidence="1" id="KW-1133">Transmembrane helix</keyword>
<reference evidence="2 4" key="1">
    <citation type="submission" date="2015-11" db="EMBL/GenBank/DDBJ databases">
        <title>Genomic analysis of 38 Legionella species identifies large and diverse effector repertoires.</title>
        <authorList>
            <person name="Burstein D."/>
            <person name="Amaro F."/>
            <person name="Zusman T."/>
            <person name="Lifshitz Z."/>
            <person name="Cohen O."/>
            <person name="Gilbert J.A."/>
            <person name="Pupko T."/>
            <person name="Shuman H.A."/>
            <person name="Segal G."/>
        </authorList>
    </citation>
    <scope>NUCLEOTIDE SEQUENCE [LARGE SCALE GENOMIC DNA]</scope>
    <source>
        <strain evidence="2 4">CDC#72-OH-14</strain>
    </source>
</reference>
<keyword evidence="1" id="KW-0472">Membrane</keyword>
<evidence type="ECO:0000256" key="1">
    <source>
        <dbReference type="SAM" id="Phobius"/>
    </source>
</evidence>
<proteinExistence type="predicted"/>
<evidence type="ECO:0000313" key="5">
    <source>
        <dbReference type="Proteomes" id="UP000255316"/>
    </source>
</evidence>
<dbReference type="EMBL" id="LNXX01000047">
    <property type="protein sequence ID" value="KTC82098.1"/>
    <property type="molecule type" value="Genomic_DNA"/>
</dbReference>
<organism evidence="3 5">
    <name type="scientific">Legionella cincinnatiensis</name>
    <dbReference type="NCBI Taxonomy" id="28085"/>
    <lineage>
        <taxon>Bacteria</taxon>
        <taxon>Pseudomonadati</taxon>
        <taxon>Pseudomonadota</taxon>
        <taxon>Gammaproteobacteria</taxon>
        <taxon>Legionellales</taxon>
        <taxon>Legionellaceae</taxon>
        <taxon>Legionella</taxon>
    </lineage>
</organism>
<dbReference type="AlphaFoldDB" id="A0A378IJI4"/>
<accession>A0A378IJI4</accession>
<dbReference type="Proteomes" id="UP000054854">
    <property type="component" value="Unassembled WGS sequence"/>
</dbReference>
<dbReference type="Proteomes" id="UP000255316">
    <property type="component" value="Unassembled WGS sequence"/>
</dbReference>
<keyword evidence="4" id="KW-1185">Reference proteome</keyword>
<evidence type="ECO:0000313" key="4">
    <source>
        <dbReference type="Proteomes" id="UP000054854"/>
    </source>
</evidence>
<evidence type="ECO:0000313" key="3">
    <source>
        <dbReference type="EMBL" id="STX35427.1"/>
    </source>
</evidence>
<dbReference type="STRING" id="28085.Lcin_3168"/>
<reference evidence="3 5" key="2">
    <citation type="submission" date="2018-06" db="EMBL/GenBank/DDBJ databases">
        <authorList>
            <consortium name="Pathogen Informatics"/>
            <person name="Doyle S."/>
        </authorList>
    </citation>
    <scope>NUCLEOTIDE SEQUENCE [LARGE SCALE GENOMIC DNA]</scope>
    <source>
        <strain evidence="3 5">NCTC12438</strain>
    </source>
</reference>
<sequence>MAAMAIQIYKTSGVKGFYPLIGLSAFGMFARGIAISHGKKIYEALISNDKCETSNKLELSKNV</sequence>
<name>A0A378IJI4_9GAMM</name>
<gene>
    <name evidence="2" type="ORF">Lcin_3168</name>
    <name evidence="3" type="ORF">NCTC12438_02042</name>
</gene>
<evidence type="ECO:0000313" key="2">
    <source>
        <dbReference type="EMBL" id="KTC82098.1"/>
    </source>
</evidence>
<protein>
    <submittedName>
        <fullName evidence="3">Uncharacterized protein</fullName>
    </submittedName>
</protein>
<keyword evidence="1" id="KW-0812">Transmembrane</keyword>
<feature type="transmembrane region" description="Helical" evidence="1">
    <location>
        <begin position="16"/>
        <end position="34"/>
    </location>
</feature>